<dbReference type="Gene3D" id="1.10.510.10">
    <property type="entry name" value="Transferase(Phosphotransferase) domain 1"/>
    <property type="match status" value="1"/>
</dbReference>
<dbReference type="InterPro" id="IPR038096">
    <property type="entry name" value="TEA/ATTS_sf"/>
</dbReference>
<comment type="similarity">
    <text evidence="1">Belongs to the TEC1 family.</text>
</comment>
<dbReference type="PANTHER" id="PTHR23057">
    <property type="entry name" value="JUXTAPOSED WITH ANOTHER ZINC FINGER PROTEIN 1"/>
    <property type="match status" value="1"/>
</dbReference>
<feature type="region of interest" description="Disordered" evidence="3">
    <location>
        <begin position="846"/>
        <end position="879"/>
    </location>
</feature>
<feature type="compositionally biased region" description="Polar residues" evidence="3">
    <location>
        <begin position="408"/>
        <end position="419"/>
    </location>
</feature>
<evidence type="ECO:0000259" key="4">
    <source>
        <dbReference type="PROSITE" id="PS51088"/>
    </source>
</evidence>
<feature type="region of interest" description="Disordered" evidence="3">
    <location>
        <begin position="1040"/>
        <end position="1068"/>
    </location>
</feature>
<feature type="DNA-binding region" description="TEA" evidence="2">
    <location>
        <begin position="765"/>
        <end position="839"/>
    </location>
</feature>
<feature type="compositionally biased region" description="Polar residues" evidence="3">
    <location>
        <begin position="862"/>
        <end position="879"/>
    </location>
</feature>
<feature type="region of interest" description="Disordered" evidence="3">
    <location>
        <begin position="582"/>
        <end position="642"/>
    </location>
</feature>
<sequence>MSDSNLYSRLLLSKGHGYPLFGPQPFDDLPPDSRRLGTQIGDVGVVTADGSFDVIFNICRSADDPLNRFGVPERFEQVRIGPGDIASRPQYHRPGSDVSNTRISKRRLDVDTGVESNVFLPLGVGAVVEISTSSKEAAVLLLPDGASRTDLRCLKNQFRDYALKHAHRWYAFVNGTLGMMIESGDLYLVTGMDKSTSWSVAAIEDHSEDCRISLKLKAAQIGSAGTSCAWEWETTSSFANSGPRRQPGEEDWTDNQTVFIRGFKITIRSRSSPLQKSVKVPAIVGSKPSEILTRSGYIPYSQSSSSTGGAFSRGANSSATGGTSDSESDDEGSVEYFPDIVPAYHPSNVINEHLLDRFPMIDVAITHDDEWAAVLNEHDTEMPNESELIERIEHEYNAETSDDGVWLSESSQDDPSLSPESIPEDHEPPPKRRNSKRKQPKHLKDAPGIPTLWPERVENLLISGLREYQNSPWASNFTRDRAHGRHQFLVDHLKSLGVVRSKKQVASRLQILKVRWEGKPEYRLLAAGDELLVYEFGNAVEEDRKTGSPPSISSPRPRQNLLAPVEQSHEKADYRGLVQQGKLSRPPHSHLSDDDDDEPPGNADYKIPKESESAREAPEEINNNSPKPNPPHDDAVTLPDSPPGEVQCVSEVRADILQESEERTDVASERSTTSTAFVLQLPYFLESPAPSPAEASTSLPALLVSPARFERTHTPSAPEDAFSLLDHLAPSPPPFHPTWPPLQSGAAHLQEVIGSVLKVRKTWKTIPGETVWPPELEVTLLEALEKYVPDDSRETRMLGRFPRRNRFISDYIFDKTGKRRTAKQVGSRLQQLRESCGEQKLLHQLSPFCRPEPPPSEASSSLPDLQNPSTPPWQRTPQQVETRLQQLRESFQPGVRDYGSPFLAPPIDTGVQTGDVPELLDLIYQTVEGWEYLHSKDTVHADLRGVHILLDDGTAMLVGSYDPVKSPQDSSILNAWNTPDAPSILLPHKPFRCPKPNCRKSYKQANGLKYHMTHGSCNLAPAHDVEAVRALLEGKRATAAATVTEEEDDSSAAATPKEANTESAGLSQAEINEVEARVRPFACGVGDCSRRYKNMNGLRYHYQHSGDHGAVGLSLLAGGVHACLNHACLKPGAASSASARTSTVNATTTTATKTTGKKEATPFLQRHNFTGTYTVECKPNSRGQSGPSEFGEVVGVEVPLSPWEETDSRCTGFIPDLLSECLISSTELQA</sequence>
<feature type="domain" description="TEA" evidence="4">
    <location>
        <begin position="765"/>
        <end position="839"/>
    </location>
</feature>
<dbReference type="GO" id="GO:0005634">
    <property type="term" value="C:nucleus"/>
    <property type="evidence" value="ECO:0007669"/>
    <property type="project" value="TreeGrafter"/>
</dbReference>
<name>A0AAD7BEC0_9AGAR</name>
<dbReference type="AlphaFoldDB" id="A0AAD7BEC0"/>
<dbReference type="SMART" id="SM00355">
    <property type="entry name" value="ZnF_C2H2"/>
    <property type="match status" value="2"/>
</dbReference>
<feature type="compositionally biased region" description="Basic residues" evidence="3">
    <location>
        <begin position="431"/>
        <end position="441"/>
    </location>
</feature>
<dbReference type="PROSITE" id="PS51088">
    <property type="entry name" value="TEA_2"/>
    <property type="match status" value="1"/>
</dbReference>
<feature type="compositionally biased region" description="Basic and acidic residues" evidence="3">
    <location>
        <begin position="606"/>
        <end position="618"/>
    </location>
</feature>
<dbReference type="InterPro" id="IPR013087">
    <property type="entry name" value="Znf_C2H2_type"/>
</dbReference>
<evidence type="ECO:0000313" key="6">
    <source>
        <dbReference type="Proteomes" id="UP001221142"/>
    </source>
</evidence>
<evidence type="ECO:0000313" key="5">
    <source>
        <dbReference type="EMBL" id="KAJ7618627.1"/>
    </source>
</evidence>
<comment type="caution">
    <text evidence="5">The sequence shown here is derived from an EMBL/GenBank/DDBJ whole genome shotgun (WGS) entry which is preliminary data.</text>
</comment>
<dbReference type="InterPro" id="IPR051580">
    <property type="entry name" value="ZnF-Chromatin_assoc"/>
</dbReference>
<evidence type="ECO:0000256" key="2">
    <source>
        <dbReference type="PROSITE-ProRule" id="PRU00505"/>
    </source>
</evidence>
<keyword evidence="6" id="KW-1185">Reference proteome</keyword>
<reference evidence="5" key="1">
    <citation type="submission" date="2023-03" db="EMBL/GenBank/DDBJ databases">
        <title>Massive genome expansion in bonnet fungi (Mycena s.s.) driven by repeated elements and novel gene families across ecological guilds.</title>
        <authorList>
            <consortium name="Lawrence Berkeley National Laboratory"/>
            <person name="Harder C.B."/>
            <person name="Miyauchi S."/>
            <person name="Viragh M."/>
            <person name="Kuo A."/>
            <person name="Thoen E."/>
            <person name="Andreopoulos B."/>
            <person name="Lu D."/>
            <person name="Skrede I."/>
            <person name="Drula E."/>
            <person name="Henrissat B."/>
            <person name="Morin E."/>
            <person name="Kohler A."/>
            <person name="Barry K."/>
            <person name="LaButti K."/>
            <person name="Morin E."/>
            <person name="Salamov A."/>
            <person name="Lipzen A."/>
            <person name="Mereny Z."/>
            <person name="Hegedus B."/>
            <person name="Baldrian P."/>
            <person name="Stursova M."/>
            <person name="Weitz H."/>
            <person name="Taylor A."/>
            <person name="Grigoriev I.V."/>
            <person name="Nagy L.G."/>
            <person name="Martin F."/>
            <person name="Kauserud H."/>
        </authorList>
    </citation>
    <scope>NUCLEOTIDE SEQUENCE</scope>
    <source>
        <strain evidence="5">9284</strain>
    </source>
</reference>
<dbReference type="Proteomes" id="UP001221142">
    <property type="component" value="Unassembled WGS sequence"/>
</dbReference>
<evidence type="ECO:0000256" key="1">
    <source>
        <dbReference type="ARBA" id="ARBA00008421"/>
    </source>
</evidence>
<gene>
    <name evidence="5" type="ORF">FB45DRAFT_169771</name>
</gene>
<evidence type="ECO:0000256" key="3">
    <source>
        <dbReference type="SAM" id="MobiDB-lite"/>
    </source>
</evidence>
<accession>A0AAD7BEC0</accession>
<dbReference type="InterPro" id="IPR000818">
    <property type="entry name" value="TEA/ATTS_dom"/>
</dbReference>
<dbReference type="SMART" id="SM00426">
    <property type="entry name" value="TEA"/>
    <property type="match status" value="2"/>
</dbReference>
<feature type="region of interest" description="Disordered" evidence="3">
    <location>
        <begin position="399"/>
        <end position="449"/>
    </location>
</feature>
<dbReference type="Pfam" id="PF01285">
    <property type="entry name" value="TEA"/>
    <property type="match status" value="2"/>
</dbReference>
<dbReference type="Gene3D" id="6.10.20.40">
    <property type="entry name" value="TEA/ATTS domain"/>
    <property type="match status" value="2"/>
</dbReference>
<feature type="region of interest" description="Disordered" evidence="3">
    <location>
        <begin position="303"/>
        <end position="334"/>
    </location>
</feature>
<dbReference type="EMBL" id="JARKIF010000019">
    <property type="protein sequence ID" value="KAJ7618627.1"/>
    <property type="molecule type" value="Genomic_DNA"/>
</dbReference>
<organism evidence="5 6">
    <name type="scientific">Roridomyces roridus</name>
    <dbReference type="NCBI Taxonomy" id="1738132"/>
    <lineage>
        <taxon>Eukaryota</taxon>
        <taxon>Fungi</taxon>
        <taxon>Dikarya</taxon>
        <taxon>Basidiomycota</taxon>
        <taxon>Agaricomycotina</taxon>
        <taxon>Agaricomycetes</taxon>
        <taxon>Agaricomycetidae</taxon>
        <taxon>Agaricales</taxon>
        <taxon>Marasmiineae</taxon>
        <taxon>Mycenaceae</taxon>
        <taxon>Roridomyces</taxon>
    </lineage>
</organism>
<proteinExistence type="inferred from homology"/>
<dbReference type="GO" id="GO:0003700">
    <property type="term" value="F:DNA-binding transcription factor activity"/>
    <property type="evidence" value="ECO:0007669"/>
    <property type="project" value="InterPro"/>
</dbReference>
<dbReference type="PANTHER" id="PTHR23057:SF5">
    <property type="entry name" value="ZINC FINGER PROTEIN UBI-D4"/>
    <property type="match status" value="1"/>
</dbReference>
<protein>
    <recommendedName>
        <fullName evidence="4">TEA domain-containing protein</fullName>
    </recommendedName>
</protein>
<feature type="compositionally biased region" description="Low complexity" evidence="3">
    <location>
        <begin position="303"/>
        <end position="325"/>
    </location>
</feature>